<accession>A0A1W2M2E1</accession>
<evidence type="ECO:0000313" key="1">
    <source>
        <dbReference type="EMBL" id="ONF73686.1"/>
    </source>
</evidence>
<reference evidence="1 2" key="1">
    <citation type="submission" date="2016-12" db="EMBL/GenBank/DDBJ databases">
        <title>Amycolatopsis keratiniphila subsp. keratiniphila genome sequencing and assembly.</title>
        <authorList>
            <person name="Mayilraj S."/>
            <person name="Kaur N."/>
        </authorList>
    </citation>
    <scope>NUCLEOTIDE SEQUENCE [LARGE SCALE GENOMIC DNA]</scope>
    <source>
        <strain evidence="1 2">DSM 44409</strain>
    </source>
</reference>
<organism evidence="1 2">
    <name type="scientific">Amycolatopsis keratiniphila subsp. keratiniphila</name>
    <dbReference type="NCBI Taxonomy" id="227715"/>
    <lineage>
        <taxon>Bacteria</taxon>
        <taxon>Bacillati</taxon>
        <taxon>Actinomycetota</taxon>
        <taxon>Actinomycetes</taxon>
        <taxon>Pseudonocardiales</taxon>
        <taxon>Pseudonocardiaceae</taxon>
        <taxon>Amycolatopsis</taxon>
        <taxon>Amycolatopsis japonica group</taxon>
    </lineage>
</organism>
<proteinExistence type="predicted"/>
<dbReference type="RefSeq" id="WP_063274813.1">
    <property type="nucleotide sequence ID" value="NZ_LQMT02000007.1"/>
</dbReference>
<evidence type="ECO:0000313" key="2">
    <source>
        <dbReference type="Proteomes" id="UP000076660"/>
    </source>
</evidence>
<dbReference type="OrthoDB" id="3404808at2"/>
<sequence>MTSVAHAYLKICRPYRAWGGTPKVSLSAEVKTALLREQLRVAAHEGDQTAIRLLAELEAEPAETRFAALKRRPDGQNSTFKVVLAKSVGARFRSLSEVDSWMRSVTGAVAQHSRAVGLATLKYGVTAAVAGQAVTALGGLGSVAATASGSLLAVPADRLLSTRTATTAMPCWEQNLQPVAICEATETSAP</sequence>
<name>A0A1W2M2E1_9PSEU</name>
<comment type="caution">
    <text evidence="1">The sequence shown here is derived from an EMBL/GenBank/DDBJ whole genome shotgun (WGS) entry which is preliminary data.</text>
</comment>
<gene>
    <name evidence="1" type="ORF">AVR91_0206155</name>
</gene>
<dbReference type="EMBL" id="LQMT02000007">
    <property type="protein sequence ID" value="ONF73686.1"/>
    <property type="molecule type" value="Genomic_DNA"/>
</dbReference>
<protein>
    <submittedName>
        <fullName evidence="1">Uncharacterized protein</fullName>
    </submittedName>
</protein>
<dbReference type="AlphaFoldDB" id="A0A1W2M2E1"/>
<dbReference type="Proteomes" id="UP000076660">
    <property type="component" value="Unassembled WGS sequence"/>
</dbReference>